<feature type="transmembrane region" description="Helical" evidence="1">
    <location>
        <begin position="76"/>
        <end position="97"/>
    </location>
</feature>
<dbReference type="RefSeq" id="WP_134119285.1">
    <property type="nucleotide sequence ID" value="NZ_SOEG01000070.1"/>
</dbReference>
<keyword evidence="1" id="KW-0472">Membrane</keyword>
<keyword evidence="1" id="KW-0812">Transmembrane</keyword>
<sequence>MSCLRQYFFKIIVVVLILVYFNNKIFNEFILSLELPIAGLWLSEIVILLFLFLLVLIFIMKFFLKYDLKKIKKIMSLYILLFFDIYFIFSLFVVAYFKLTSSLTLYISIFILIILCFMFLKDKLKVLRVVLVISLVFNILIGYDFIHKYNKEVNIVKDYFYEILEKQKPPSSFFNLYTKNLMEAIDYKEHFYSVKIWLTEENISKRNIERSYLYLVDEYEDKDKKYIRMYFDFGKDRSIVVELETTNDKNRVERVIIPEYNCFPPDYNGDGKITYEDVTKAKEHADFR</sequence>
<evidence type="ECO:0000313" key="2">
    <source>
        <dbReference type="EMBL" id="TDX43019.1"/>
    </source>
</evidence>
<organism evidence="2 3">
    <name type="scientific">Orenia marismortui</name>
    <dbReference type="NCBI Taxonomy" id="46469"/>
    <lineage>
        <taxon>Bacteria</taxon>
        <taxon>Bacillati</taxon>
        <taxon>Bacillota</taxon>
        <taxon>Clostridia</taxon>
        <taxon>Halanaerobiales</taxon>
        <taxon>Halobacteroidaceae</taxon>
        <taxon>Orenia</taxon>
    </lineage>
</organism>
<feature type="transmembrane region" description="Helical" evidence="1">
    <location>
        <begin position="127"/>
        <end position="146"/>
    </location>
</feature>
<comment type="caution">
    <text evidence="2">The sequence shown here is derived from an EMBL/GenBank/DDBJ whole genome shotgun (WGS) entry which is preliminary data.</text>
</comment>
<proteinExistence type="predicted"/>
<dbReference type="AlphaFoldDB" id="A0A4V3GW86"/>
<keyword evidence="3" id="KW-1185">Reference proteome</keyword>
<dbReference type="EMBL" id="SOEG01000070">
    <property type="protein sequence ID" value="TDX43019.1"/>
    <property type="molecule type" value="Genomic_DNA"/>
</dbReference>
<accession>A0A4V3GW86</accession>
<feature type="transmembrane region" description="Helical" evidence="1">
    <location>
        <begin position="38"/>
        <end position="64"/>
    </location>
</feature>
<evidence type="ECO:0000256" key="1">
    <source>
        <dbReference type="SAM" id="Phobius"/>
    </source>
</evidence>
<evidence type="ECO:0000313" key="3">
    <source>
        <dbReference type="Proteomes" id="UP000295832"/>
    </source>
</evidence>
<feature type="transmembrane region" description="Helical" evidence="1">
    <location>
        <begin position="7"/>
        <end position="26"/>
    </location>
</feature>
<feature type="transmembrane region" description="Helical" evidence="1">
    <location>
        <begin position="103"/>
        <end position="120"/>
    </location>
</feature>
<dbReference type="InterPro" id="IPR018247">
    <property type="entry name" value="EF_Hand_1_Ca_BS"/>
</dbReference>
<reference evidence="2 3" key="1">
    <citation type="submission" date="2019-03" db="EMBL/GenBank/DDBJ databases">
        <title>Subsurface microbial communities from deep shales in Ohio and West Virginia, USA.</title>
        <authorList>
            <person name="Wrighton K."/>
        </authorList>
    </citation>
    <scope>NUCLEOTIDE SEQUENCE [LARGE SCALE GENOMIC DNA]</scope>
    <source>
        <strain evidence="2 3">MSL 6dP</strain>
    </source>
</reference>
<evidence type="ECO:0008006" key="4">
    <source>
        <dbReference type="Google" id="ProtNLM"/>
    </source>
</evidence>
<name>A0A4V3GW86_9FIRM</name>
<keyword evidence="1" id="KW-1133">Transmembrane helix</keyword>
<gene>
    <name evidence="2" type="ORF">C7959_1701</name>
</gene>
<dbReference type="PROSITE" id="PS00018">
    <property type="entry name" value="EF_HAND_1"/>
    <property type="match status" value="1"/>
</dbReference>
<protein>
    <recommendedName>
        <fullName evidence="4">EF-hand domain-containing protein</fullName>
    </recommendedName>
</protein>
<dbReference type="Proteomes" id="UP000295832">
    <property type="component" value="Unassembled WGS sequence"/>
</dbReference>